<dbReference type="Proteomes" id="UP000001989">
    <property type="component" value="Chromosome"/>
</dbReference>
<gene>
    <name evidence="2" type="ordered locus">Swit_1556</name>
</gene>
<evidence type="ECO:0000313" key="3">
    <source>
        <dbReference type="Proteomes" id="UP000001989"/>
    </source>
</evidence>
<evidence type="ECO:0000313" key="2">
    <source>
        <dbReference type="EMBL" id="ABQ67919.1"/>
    </source>
</evidence>
<dbReference type="SUPFAM" id="SSF54427">
    <property type="entry name" value="NTF2-like"/>
    <property type="match status" value="1"/>
</dbReference>
<dbReference type="Pfam" id="PF14534">
    <property type="entry name" value="DUF4440"/>
    <property type="match status" value="1"/>
</dbReference>
<feature type="domain" description="DUF4440" evidence="1">
    <location>
        <begin position="12"/>
        <end position="119"/>
    </location>
</feature>
<dbReference type="Gene3D" id="3.10.450.50">
    <property type="match status" value="1"/>
</dbReference>
<evidence type="ECO:0000259" key="1">
    <source>
        <dbReference type="Pfam" id="PF14534"/>
    </source>
</evidence>
<reference evidence="2 3" key="1">
    <citation type="journal article" date="2010" name="J. Bacteriol.">
        <title>Genome sequence of the dioxin-mineralizing bacterium Sphingomonas wittichii RW1.</title>
        <authorList>
            <person name="Miller T.R."/>
            <person name="Delcher A.L."/>
            <person name="Salzberg S.L."/>
            <person name="Saunders E."/>
            <person name="Detter J.C."/>
            <person name="Halden R.U."/>
        </authorList>
    </citation>
    <scope>NUCLEOTIDE SEQUENCE [LARGE SCALE GENOMIC DNA]</scope>
    <source>
        <strain evidence="3">DSM 6014 / CCUG 31198 / JCM 15750 / NBRC 105917 / EY 4224 / RW1</strain>
    </source>
</reference>
<proteinExistence type="predicted"/>
<accession>A0A9J9HAS6</accession>
<dbReference type="EMBL" id="CP000699">
    <property type="protein sequence ID" value="ABQ67919.1"/>
    <property type="molecule type" value="Genomic_DNA"/>
</dbReference>
<name>A0A9J9HAS6_RHIWR</name>
<sequence>MAENHAARVKQLMAAEAARVQAMIHKDYAVLDRLLADNLSYCHSSGRWDTKAGFIDNMKAGFSYLSSRRSDSAVRLFGATAIVTGSLDIILQASPTTPPDDIACLVTQTWMERNGGWQLVAHQATRRRIA</sequence>
<dbReference type="KEGG" id="swi:Swit_1556"/>
<organism evidence="2 3">
    <name type="scientific">Rhizorhabdus wittichii (strain DSM 6014 / CCUG 31198 / JCM 15750 / NBRC 105917 / EY 4224 / RW1)</name>
    <name type="common">Sphingomonas wittichii</name>
    <dbReference type="NCBI Taxonomy" id="392499"/>
    <lineage>
        <taxon>Bacteria</taxon>
        <taxon>Pseudomonadati</taxon>
        <taxon>Pseudomonadota</taxon>
        <taxon>Alphaproteobacteria</taxon>
        <taxon>Sphingomonadales</taxon>
        <taxon>Sphingomonadaceae</taxon>
        <taxon>Rhizorhabdus</taxon>
    </lineage>
</organism>
<dbReference type="InterPro" id="IPR032710">
    <property type="entry name" value="NTF2-like_dom_sf"/>
</dbReference>
<keyword evidence="3" id="KW-1185">Reference proteome</keyword>
<dbReference type="AlphaFoldDB" id="A0A9J9HAS6"/>
<dbReference type="InterPro" id="IPR027843">
    <property type="entry name" value="DUF4440"/>
</dbReference>
<protein>
    <recommendedName>
        <fullName evidence="1">DUF4440 domain-containing protein</fullName>
    </recommendedName>
</protein>